<comment type="caution">
    <text evidence="1">The sequence shown here is derived from an EMBL/GenBank/DDBJ whole genome shotgun (WGS) entry which is preliminary data.</text>
</comment>
<dbReference type="EMBL" id="JACXVP010000002">
    <property type="protein sequence ID" value="KAG5624867.1"/>
    <property type="molecule type" value="Genomic_DNA"/>
</dbReference>
<name>A0A9J6AKM8_SOLCO</name>
<sequence length="102" mass="12143">MRTFQKITKRPEDIARHIAYTCNVRAKIGAKAFLQNCRKRPNPPKKFDNITFHQRTHPLPHFGWKIQHIDGMTEWKLRADSFCRMIQSPYSSRFSTIEKNIN</sequence>
<evidence type="ECO:0000313" key="1">
    <source>
        <dbReference type="EMBL" id="KAG5624867.1"/>
    </source>
</evidence>
<organism evidence="1 2">
    <name type="scientific">Solanum commersonii</name>
    <name type="common">Commerson's wild potato</name>
    <name type="synonym">Commerson's nightshade</name>
    <dbReference type="NCBI Taxonomy" id="4109"/>
    <lineage>
        <taxon>Eukaryota</taxon>
        <taxon>Viridiplantae</taxon>
        <taxon>Streptophyta</taxon>
        <taxon>Embryophyta</taxon>
        <taxon>Tracheophyta</taxon>
        <taxon>Spermatophyta</taxon>
        <taxon>Magnoliopsida</taxon>
        <taxon>eudicotyledons</taxon>
        <taxon>Gunneridae</taxon>
        <taxon>Pentapetalae</taxon>
        <taxon>asterids</taxon>
        <taxon>lamiids</taxon>
        <taxon>Solanales</taxon>
        <taxon>Solanaceae</taxon>
        <taxon>Solanoideae</taxon>
        <taxon>Solaneae</taxon>
        <taxon>Solanum</taxon>
    </lineage>
</organism>
<gene>
    <name evidence="1" type="ORF">H5410_010085</name>
</gene>
<evidence type="ECO:0000313" key="2">
    <source>
        <dbReference type="Proteomes" id="UP000824120"/>
    </source>
</evidence>
<dbReference type="Proteomes" id="UP000824120">
    <property type="component" value="Chromosome 2"/>
</dbReference>
<reference evidence="1 2" key="1">
    <citation type="submission" date="2020-09" db="EMBL/GenBank/DDBJ databases">
        <title>De no assembly of potato wild relative species, Solanum commersonii.</title>
        <authorList>
            <person name="Cho K."/>
        </authorList>
    </citation>
    <scope>NUCLEOTIDE SEQUENCE [LARGE SCALE GENOMIC DNA]</scope>
    <source>
        <strain evidence="1">LZ3.2</strain>
        <tissue evidence="1">Leaf</tissue>
    </source>
</reference>
<proteinExistence type="predicted"/>
<keyword evidence="2" id="KW-1185">Reference proteome</keyword>
<protein>
    <submittedName>
        <fullName evidence="1">Uncharacterized protein</fullName>
    </submittedName>
</protein>
<dbReference type="AlphaFoldDB" id="A0A9J6AKM8"/>
<accession>A0A9J6AKM8</accession>